<keyword evidence="1" id="KW-1133">Transmembrane helix</keyword>
<keyword evidence="1" id="KW-0472">Membrane</keyword>
<evidence type="ECO:0000313" key="3">
    <source>
        <dbReference type="EMBL" id="RDX98773.1"/>
    </source>
</evidence>
<dbReference type="Proteomes" id="UP000257109">
    <property type="component" value="Unassembled WGS sequence"/>
</dbReference>
<feature type="domain" description="Reverse transcriptase Ty1/copia-type" evidence="2">
    <location>
        <begin position="218"/>
        <end position="363"/>
    </location>
</feature>
<feature type="non-terminal residue" evidence="3">
    <location>
        <position position="1"/>
    </location>
</feature>
<gene>
    <name evidence="3" type="ORF">CR513_18262</name>
</gene>
<dbReference type="OrthoDB" id="546098at2759"/>
<reference evidence="3" key="1">
    <citation type="submission" date="2018-05" db="EMBL/GenBank/DDBJ databases">
        <title>Draft genome of Mucuna pruriens seed.</title>
        <authorList>
            <person name="Nnadi N.E."/>
            <person name="Vos R."/>
            <person name="Hasami M.H."/>
            <person name="Devisetty U.K."/>
            <person name="Aguiy J.C."/>
        </authorList>
    </citation>
    <scope>NUCLEOTIDE SEQUENCE [LARGE SCALE GENOMIC DNA]</scope>
    <source>
        <strain evidence="3">JCA_2017</strain>
    </source>
</reference>
<keyword evidence="4" id="KW-1185">Reference proteome</keyword>
<dbReference type="EMBL" id="QJKJ01003378">
    <property type="protein sequence ID" value="RDX98773.1"/>
    <property type="molecule type" value="Genomic_DNA"/>
</dbReference>
<dbReference type="InterPro" id="IPR043502">
    <property type="entry name" value="DNA/RNA_pol_sf"/>
</dbReference>
<protein>
    <recommendedName>
        <fullName evidence="2">Reverse transcriptase Ty1/copia-type domain-containing protein</fullName>
    </recommendedName>
</protein>
<feature type="non-terminal residue" evidence="3">
    <location>
        <position position="364"/>
    </location>
</feature>
<comment type="caution">
    <text evidence="3">The sequence shown here is derived from an EMBL/GenBank/DDBJ whole genome shotgun (WGS) entry which is preliminary data.</text>
</comment>
<dbReference type="InterPro" id="IPR013103">
    <property type="entry name" value="RVT_2"/>
</dbReference>
<name>A0A371H7X9_MUCPR</name>
<dbReference type="AlphaFoldDB" id="A0A371H7X9"/>
<keyword evidence="1" id="KW-0812">Transmembrane</keyword>
<sequence length="364" mass="41969">MPTKAVNKNPYELWIDKRPSINHLGVVQLKHDLIGRMKENWIQEQLAIILLAMLNAIGAISFMIPLQDPFFEMGNARNLEEVEFGKEENIRNVVFEEESVDDVGQILVPITVQETTSVIGDNVQTTIPNIVPEQDYDEALPQTPIEQPQQPQQVSLRRSIRERRHAIPDDYIVFLQEHEDGINLTEDDPINICQAMQSSNSQKWIDAMKDELKSMQDNDVWDLVELPEGMKPIGCKWIFKTKKDSKGNIKRYKARLVAKGFTQKEGIDYKETFSPVSSKDSFRTVMALVAHFDLELHEMDVKTVFLNGDIDETIYMMQPENFVSNESKSMVCKLKKSIYGLKQASRQWYHKFHQVITSYGFEAN</sequence>
<dbReference type="STRING" id="157652.A0A371H7X9"/>
<feature type="transmembrane region" description="Helical" evidence="1">
    <location>
        <begin position="46"/>
        <end position="66"/>
    </location>
</feature>
<dbReference type="Pfam" id="PF07727">
    <property type="entry name" value="RVT_2"/>
    <property type="match status" value="1"/>
</dbReference>
<dbReference type="SUPFAM" id="SSF56672">
    <property type="entry name" value="DNA/RNA polymerases"/>
    <property type="match status" value="1"/>
</dbReference>
<evidence type="ECO:0000313" key="4">
    <source>
        <dbReference type="Proteomes" id="UP000257109"/>
    </source>
</evidence>
<evidence type="ECO:0000259" key="2">
    <source>
        <dbReference type="Pfam" id="PF07727"/>
    </source>
</evidence>
<proteinExistence type="predicted"/>
<evidence type="ECO:0000256" key="1">
    <source>
        <dbReference type="SAM" id="Phobius"/>
    </source>
</evidence>
<accession>A0A371H7X9</accession>
<organism evidence="3 4">
    <name type="scientific">Mucuna pruriens</name>
    <name type="common">Velvet bean</name>
    <name type="synonym">Dolichos pruriens</name>
    <dbReference type="NCBI Taxonomy" id="157652"/>
    <lineage>
        <taxon>Eukaryota</taxon>
        <taxon>Viridiplantae</taxon>
        <taxon>Streptophyta</taxon>
        <taxon>Embryophyta</taxon>
        <taxon>Tracheophyta</taxon>
        <taxon>Spermatophyta</taxon>
        <taxon>Magnoliopsida</taxon>
        <taxon>eudicotyledons</taxon>
        <taxon>Gunneridae</taxon>
        <taxon>Pentapetalae</taxon>
        <taxon>rosids</taxon>
        <taxon>fabids</taxon>
        <taxon>Fabales</taxon>
        <taxon>Fabaceae</taxon>
        <taxon>Papilionoideae</taxon>
        <taxon>50 kb inversion clade</taxon>
        <taxon>NPAAA clade</taxon>
        <taxon>indigoferoid/millettioid clade</taxon>
        <taxon>Phaseoleae</taxon>
        <taxon>Mucuna</taxon>
    </lineage>
</organism>